<protein>
    <submittedName>
        <fullName evidence="2">Prepilin-type N-terminal cleavage/methylation domain-containing protein</fullName>
    </submittedName>
</protein>
<dbReference type="AlphaFoldDB" id="A0A6H1WQY7"/>
<keyword evidence="1" id="KW-1133">Transmembrane helix</keyword>
<dbReference type="PROSITE" id="PS00409">
    <property type="entry name" value="PROKAR_NTER_METHYL"/>
    <property type="match status" value="1"/>
</dbReference>
<dbReference type="RefSeq" id="WP_168718966.1">
    <property type="nucleotide sequence ID" value="NZ_CP042909.1"/>
</dbReference>
<dbReference type="EMBL" id="CP042909">
    <property type="protein sequence ID" value="QJA05603.1"/>
    <property type="molecule type" value="Genomic_DNA"/>
</dbReference>
<evidence type="ECO:0000256" key="1">
    <source>
        <dbReference type="SAM" id="Phobius"/>
    </source>
</evidence>
<keyword evidence="1" id="KW-0472">Membrane</keyword>
<gene>
    <name evidence="2" type="ORF">FVE67_01790</name>
</gene>
<reference evidence="2 3" key="1">
    <citation type="submission" date="2019-08" db="EMBL/GenBank/DDBJ databases">
        <title>Complete genome sequence of Thermosulfurimonas marina SU872T, an anaerobic thermophilic chemolithoautotrophic bacterium isolated from a shallow marine hydrothermal vent.</title>
        <authorList>
            <person name="Allioux M."/>
            <person name="Jebbar M."/>
            <person name="Slobodkina G."/>
            <person name="Slobodkin A."/>
            <person name="Moalic Y."/>
            <person name="Frolova A."/>
            <person name="Shao Z."/>
            <person name="Alain K."/>
        </authorList>
    </citation>
    <scope>NUCLEOTIDE SEQUENCE [LARGE SCALE GENOMIC DNA]</scope>
    <source>
        <strain evidence="2 3">SU872</strain>
    </source>
</reference>
<dbReference type="Pfam" id="PF07963">
    <property type="entry name" value="N_methyl"/>
    <property type="match status" value="1"/>
</dbReference>
<proteinExistence type="predicted"/>
<accession>A0A6H1WQY7</accession>
<dbReference type="InterPro" id="IPR012902">
    <property type="entry name" value="N_methyl_site"/>
</dbReference>
<dbReference type="Gene3D" id="3.30.700.10">
    <property type="entry name" value="Glycoprotein, Type 4 Pilin"/>
    <property type="match status" value="1"/>
</dbReference>
<dbReference type="SUPFAM" id="SSF54523">
    <property type="entry name" value="Pili subunits"/>
    <property type="match status" value="1"/>
</dbReference>
<keyword evidence="1" id="KW-0812">Transmembrane</keyword>
<dbReference type="Proteomes" id="UP000501253">
    <property type="component" value="Chromosome"/>
</dbReference>
<evidence type="ECO:0000313" key="3">
    <source>
        <dbReference type="Proteomes" id="UP000501253"/>
    </source>
</evidence>
<name>A0A6H1WQY7_9BACT</name>
<dbReference type="InterPro" id="IPR045584">
    <property type="entry name" value="Pilin-like"/>
</dbReference>
<sequence length="215" mass="23468">MSCRIHEKGFTLVELAIVLVIIGILLGAVLKGQELINNARIRRVQSDLKGIEALVWSFFDRYGRMPGDCNKDGIIDARVNNSVSDLDNDPDTGFCASTAPDGDRDRPWAELKQAQLLPPDADNRDLSRHVFNGRFFIGRANTGGTTYVNAISVVDLPCFAAKAIDASIDGNIDAGKGRVRRLTGAYTASTTSDPTWGCASEEDLVDLVYFFDKLP</sequence>
<dbReference type="KEGG" id="tmai:FVE67_01790"/>
<dbReference type="NCBIfam" id="TIGR02532">
    <property type="entry name" value="IV_pilin_GFxxxE"/>
    <property type="match status" value="1"/>
</dbReference>
<evidence type="ECO:0000313" key="2">
    <source>
        <dbReference type="EMBL" id="QJA05603.1"/>
    </source>
</evidence>
<organism evidence="2 3">
    <name type="scientific">Thermosulfurimonas marina</name>
    <dbReference type="NCBI Taxonomy" id="2047767"/>
    <lineage>
        <taxon>Bacteria</taxon>
        <taxon>Pseudomonadati</taxon>
        <taxon>Thermodesulfobacteriota</taxon>
        <taxon>Thermodesulfobacteria</taxon>
        <taxon>Thermodesulfobacteriales</taxon>
        <taxon>Thermodesulfobacteriaceae</taxon>
        <taxon>Thermosulfurimonas</taxon>
    </lineage>
</organism>
<feature type="transmembrane region" description="Helical" evidence="1">
    <location>
        <begin position="12"/>
        <end position="30"/>
    </location>
</feature>
<keyword evidence="3" id="KW-1185">Reference proteome</keyword>